<dbReference type="Gene3D" id="3.80.10.10">
    <property type="entry name" value="Ribonuclease Inhibitor"/>
    <property type="match status" value="3"/>
</dbReference>
<dbReference type="SUPFAM" id="SSF52540">
    <property type="entry name" value="P-loop containing nucleoside triphosphate hydrolases"/>
    <property type="match status" value="1"/>
</dbReference>
<dbReference type="InterPro" id="IPR007111">
    <property type="entry name" value="NACHT_NTPase"/>
</dbReference>
<evidence type="ECO:0000313" key="4">
    <source>
        <dbReference type="EMBL" id="KAH3858494.1"/>
    </source>
</evidence>
<dbReference type="SUPFAM" id="SSF52058">
    <property type="entry name" value="L domain-like"/>
    <property type="match status" value="2"/>
</dbReference>
<keyword evidence="5" id="KW-1185">Reference proteome</keyword>
<dbReference type="Pfam" id="PF05729">
    <property type="entry name" value="NACHT"/>
    <property type="match status" value="1"/>
</dbReference>
<dbReference type="EMBL" id="JAIWYP010000003">
    <property type="protein sequence ID" value="KAH3858494.1"/>
    <property type="molecule type" value="Genomic_DNA"/>
</dbReference>
<dbReference type="PANTHER" id="PTHR24407:SF14">
    <property type="entry name" value="SIR2-LIKE DOMAIN-CONTAINING PROTEIN"/>
    <property type="match status" value="1"/>
</dbReference>
<organism evidence="4 5">
    <name type="scientific">Dreissena polymorpha</name>
    <name type="common">Zebra mussel</name>
    <name type="synonym">Mytilus polymorpha</name>
    <dbReference type="NCBI Taxonomy" id="45954"/>
    <lineage>
        <taxon>Eukaryota</taxon>
        <taxon>Metazoa</taxon>
        <taxon>Spiralia</taxon>
        <taxon>Lophotrochozoa</taxon>
        <taxon>Mollusca</taxon>
        <taxon>Bivalvia</taxon>
        <taxon>Autobranchia</taxon>
        <taxon>Heteroconchia</taxon>
        <taxon>Euheterodonta</taxon>
        <taxon>Imparidentia</taxon>
        <taxon>Neoheterodontei</taxon>
        <taxon>Myida</taxon>
        <taxon>Dreissenoidea</taxon>
        <taxon>Dreissenidae</taxon>
        <taxon>Dreissena</taxon>
    </lineage>
</organism>
<reference evidence="4" key="1">
    <citation type="journal article" date="2019" name="bioRxiv">
        <title>The Genome of the Zebra Mussel, Dreissena polymorpha: A Resource for Invasive Species Research.</title>
        <authorList>
            <person name="McCartney M.A."/>
            <person name="Auch B."/>
            <person name="Kono T."/>
            <person name="Mallez S."/>
            <person name="Zhang Y."/>
            <person name="Obille A."/>
            <person name="Becker A."/>
            <person name="Abrahante J.E."/>
            <person name="Garbe J."/>
            <person name="Badalamenti J.P."/>
            <person name="Herman A."/>
            <person name="Mangelson H."/>
            <person name="Liachko I."/>
            <person name="Sullivan S."/>
            <person name="Sone E.D."/>
            <person name="Koren S."/>
            <person name="Silverstein K.A.T."/>
            <person name="Beckman K.B."/>
            <person name="Gohl D.M."/>
        </authorList>
    </citation>
    <scope>NUCLEOTIDE SEQUENCE</scope>
    <source>
        <strain evidence="4">Duluth1</strain>
        <tissue evidence="4">Whole animal</tissue>
    </source>
</reference>
<dbReference type="Proteomes" id="UP000828390">
    <property type="component" value="Unassembled WGS sequence"/>
</dbReference>
<comment type="caution">
    <text evidence="4">The sequence shown here is derived from an EMBL/GenBank/DDBJ whole genome shotgun (WGS) entry which is preliminary data.</text>
</comment>
<dbReference type="SUPFAM" id="SSF52047">
    <property type="entry name" value="RNI-like"/>
    <property type="match status" value="1"/>
</dbReference>
<dbReference type="PANTHER" id="PTHR24407">
    <property type="entry name" value="PROTEIN KINASE DOMAIN-CONTAINING PROTEIN"/>
    <property type="match status" value="1"/>
</dbReference>
<sequence length="1361" mass="155071">MFIEYVLFSEFIARLKKHYNDTLSHVSVSTLLPSGDESLNKLYAAPSISRIAENSDGENDTVSTYKEILYTGEKLNKRIFLQGEAGMGKTTFATKLILDWCNQVEASSLLPEKKPPFHDASTMQEFKLALFISLRDSAIHRDVTKMIKEQIIDLMYAETERDEAYLLLNKLMQTERCLVVQDGLDEWRDPEGKLAQPFLISCYSQCTMLTTTRPWKLTDERIKKSQIDSLFELKGIRDPYILCKNVLDSSGCFTLETFDDLKTYVEENGLHGILLSPMLLSLIVCSWLDGIRLTRSICEVYCVLIDGLFKKASDGQSFFTQPPLRCFRNTRYFQQNMEHLHAISKTAFLMMFSAEREQSLVISDQHLAKYMQQEHKEFALKTGILSERKSICRTYQRSTCSFIHKSVQEFLAAVYISFNDGDLGVVSRYITENSDAIFENMIFIFLCGLKISAANEFSCTIDSIIDKYEEYEFESFTALYISGFLEAQRNVQNLNEINLKLSQIYITEHVNMKDVLSIIRMNMSNAKHLRLDYPRIIRQERRFDLSPFRFENLKVLELSCECNSLDLTSCHNLECVSLRDGITVQSTAFRGLSKLESLKMKNCGCEGLDLSSCPNLETINLYADELGKHFTLIPGALNGLAKLKSLKIKNCKFKEIDMSSCVNLESIIIRRGGTLKAYALHGLAKLNNLVMEIIECTALDLSSCHNLENIDLRGEITLIPTALHGLTKLKNLKVKYCEGKGLDLSSCQYLENIDLRGEITLIPTALHGLTKLKNLKMKYCECKGLDLSSCHSLEIIHLRGKITLLPTSFHKLEKLTRLVMKDCWCEGLDLSSCQNLETIDLCKKFTLTPAAFHGLAKLTTLMLKDCVVDQLHLSCHKKEIFDTKRNITLIPDSIPQTFDNKEIVDELKSERLDLSSCHNLDLIYVKGDIAIDFSGLKKLRHLIINSFNGLTIIFNDICSLEMLRELKLYGCRCEILDLSACTNLQTIHIEGDITLLSKGFLNLQQLEELELNCFCDGLDLSACYNLYKVRIFGTNFLTPSRKRAGIDLLNCLYDVFSMDNTYKFNGNITLLSNGFNRLTKLKYLQLHCKCNSLDLSSCSDLRKLELGSDIILLSRQMPRLKCLNVLILCNECDGLDISSYQELYLLYIGEHVTLLPEELRAPDKLKYIFMCGKSDGLDLSSCKDLIYIFIGKQINFTTFGAHNHKKIKHLKLCSKCESLDLSGCHQLRTLFLTESTAVSLSSVPYFCLVELCLMEPVQLLPNLLSSLQVLQHLTLGCNCKDFDVLLCRRLKTLTLVKPVTISLNVLQHLQMLECLIIKPAHDVFNLTIDSEYPLFSHLNGRMENFNYLDKGFENSHILSYR</sequence>
<evidence type="ECO:0000256" key="1">
    <source>
        <dbReference type="ARBA" id="ARBA00022741"/>
    </source>
</evidence>
<evidence type="ECO:0000259" key="3">
    <source>
        <dbReference type="PROSITE" id="PS50837"/>
    </source>
</evidence>
<gene>
    <name evidence="4" type="ORF">DPMN_101119</name>
</gene>
<protein>
    <recommendedName>
        <fullName evidence="3">NACHT domain-containing protein</fullName>
    </recommendedName>
</protein>
<dbReference type="GO" id="GO:0005524">
    <property type="term" value="F:ATP binding"/>
    <property type="evidence" value="ECO:0007669"/>
    <property type="project" value="UniProtKB-KW"/>
</dbReference>
<proteinExistence type="predicted"/>
<keyword evidence="2" id="KW-0067">ATP-binding</keyword>
<name>A0A9D4R815_DREPO</name>
<evidence type="ECO:0000256" key="2">
    <source>
        <dbReference type="ARBA" id="ARBA00022840"/>
    </source>
</evidence>
<dbReference type="InterPro" id="IPR032675">
    <property type="entry name" value="LRR_dom_sf"/>
</dbReference>
<accession>A0A9D4R815</accession>
<evidence type="ECO:0000313" key="5">
    <source>
        <dbReference type="Proteomes" id="UP000828390"/>
    </source>
</evidence>
<keyword evidence="1" id="KW-0547">Nucleotide-binding</keyword>
<dbReference type="Gene3D" id="3.40.50.300">
    <property type="entry name" value="P-loop containing nucleotide triphosphate hydrolases"/>
    <property type="match status" value="1"/>
</dbReference>
<dbReference type="InterPro" id="IPR027417">
    <property type="entry name" value="P-loop_NTPase"/>
</dbReference>
<dbReference type="PROSITE" id="PS50837">
    <property type="entry name" value="NACHT"/>
    <property type="match status" value="1"/>
</dbReference>
<reference evidence="4" key="2">
    <citation type="submission" date="2020-11" db="EMBL/GenBank/DDBJ databases">
        <authorList>
            <person name="McCartney M.A."/>
            <person name="Auch B."/>
            <person name="Kono T."/>
            <person name="Mallez S."/>
            <person name="Becker A."/>
            <person name="Gohl D.M."/>
            <person name="Silverstein K.A.T."/>
            <person name="Koren S."/>
            <person name="Bechman K.B."/>
            <person name="Herman A."/>
            <person name="Abrahante J.E."/>
            <person name="Garbe J."/>
        </authorList>
    </citation>
    <scope>NUCLEOTIDE SEQUENCE</scope>
    <source>
        <strain evidence="4">Duluth1</strain>
        <tissue evidence="4">Whole animal</tissue>
    </source>
</reference>
<feature type="domain" description="NACHT" evidence="3">
    <location>
        <begin position="77"/>
        <end position="186"/>
    </location>
</feature>